<sequence>MEQVDERIVGGNMCDITVGGKRLVCHVSPGRPVQDVLVDIVSMESVHEGITVFAVVGVGLGLSADTYHKFKWRECVVFKLIGNVFVKVLLRQCECLVLGEEHGPSALEEPERVGIYRHVENGFQKNEPCMLCGNSVFLSNIFF</sequence>
<keyword evidence="2" id="KW-1185">Reference proteome</keyword>
<protein>
    <submittedName>
        <fullName evidence="1">Uncharacterized protein</fullName>
    </submittedName>
</protein>
<accession>A0ACC1NWI6</accession>
<gene>
    <name evidence="1" type="ORF">NQ176_g826</name>
</gene>
<dbReference type="EMBL" id="JANJQO010000038">
    <property type="protein sequence ID" value="KAJ2983239.1"/>
    <property type="molecule type" value="Genomic_DNA"/>
</dbReference>
<evidence type="ECO:0000313" key="1">
    <source>
        <dbReference type="EMBL" id="KAJ2983239.1"/>
    </source>
</evidence>
<dbReference type="Proteomes" id="UP001143910">
    <property type="component" value="Unassembled WGS sequence"/>
</dbReference>
<evidence type="ECO:0000313" key="2">
    <source>
        <dbReference type="Proteomes" id="UP001143910"/>
    </source>
</evidence>
<name>A0ACC1NWI6_9HYPO</name>
<reference evidence="1" key="1">
    <citation type="submission" date="2022-08" db="EMBL/GenBank/DDBJ databases">
        <title>Genome Sequence of Lecanicillium fungicola.</title>
        <authorList>
            <person name="Buettner E."/>
        </authorList>
    </citation>
    <scope>NUCLEOTIDE SEQUENCE</scope>
    <source>
        <strain evidence="1">Babe33</strain>
    </source>
</reference>
<organism evidence="1 2">
    <name type="scientific">Zarea fungicola</name>
    <dbReference type="NCBI Taxonomy" id="93591"/>
    <lineage>
        <taxon>Eukaryota</taxon>
        <taxon>Fungi</taxon>
        <taxon>Dikarya</taxon>
        <taxon>Ascomycota</taxon>
        <taxon>Pezizomycotina</taxon>
        <taxon>Sordariomycetes</taxon>
        <taxon>Hypocreomycetidae</taxon>
        <taxon>Hypocreales</taxon>
        <taxon>Cordycipitaceae</taxon>
        <taxon>Zarea</taxon>
    </lineage>
</organism>
<comment type="caution">
    <text evidence="1">The sequence shown here is derived from an EMBL/GenBank/DDBJ whole genome shotgun (WGS) entry which is preliminary data.</text>
</comment>
<proteinExistence type="predicted"/>